<comment type="similarity">
    <text evidence="2 15">Belongs to the complex I subunit 6 family.</text>
</comment>
<evidence type="ECO:0000313" key="70">
    <source>
        <dbReference type="EMBL" id="AAX35090.1"/>
    </source>
</evidence>
<evidence type="ECO:0000313" key="93">
    <source>
        <dbReference type="EMBL" id="AAX35182.1"/>
    </source>
</evidence>
<dbReference type="EMBL" id="AY791107">
    <property type="protein sequence ID" value="AAX35154.1"/>
    <property type="molecule type" value="Genomic_DNA"/>
</dbReference>
<evidence type="ECO:0000313" key="89">
    <source>
        <dbReference type="EMBL" id="AAX35166.1"/>
    </source>
</evidence>
<evidence type="ECO:0000313" key="61">
    <source>
        <dbReference type="EMBL" id="AAX35054.1"/>
    </source>
</evidence>
<dbReference type="EMBL" id="AY791082">
    <property type="protein sequence ID" value="AAX35054.1"/>
    <property type="molecule type" value="Genomic_DNA"/>
</dbReference>
<feature type="transmembrane region" description="Helical" evidence="15">
    <location>
        <begin position="6"/>
        <end position="27"/>
    </location>
</feature>
<dbReference type="EMBL" id="AY791101">
    <property type="protein sequence ID" value="AAX35130.1"/>
    <property type="molecule type" value="Genomic_DNA"/>
</dbReference>
<dbReference type="EMBL" id="AY791094">
    <property type="protein sequence ID" value="AAX35102.1"/>
    <property type="molecule type" value="Genomic_DNA"/>
</dbReference>
<dbReference type="EMBL" id="AY790955">
    <property type="protein sequence ID" value="AAX34546.1"/>
    <property type="molecule type" value="Genomic_DNA"/>
</dbReference>
<dbReference type="EMBL" id="AY791074">
    <property type="protein sequence ID" value="AAX35022.1"/>
    <property type="molecule type" value="Genomic_DNA"/>
</dbReference>
<keyword evidence="10 15" id="KW-1133">Transmembrane helix</keyword>
<dbReference type="EMBL" id="AY790953">
    <property type="protein sequence ID" value="AAX34538.1"/>
    <property type="molecule type" value="Genomic_DNA"/>
</dbReference>
<evidence type="ECO:0000313" key="100">
    <source>
        <dbReference type="EMBL" id="AAX35210.1"/>
    </source>
</evidence>
<evidence type="ECO:0000313" key="95">
    <source>
        <dbReference type="EMBL" id="AAX35190.1"/>
    </source>
</evidence>
<dbReference type="EMBL" id="AY791127">
    <property type="protein sequence ID" value="AAX35234.1"/>
    <property type="molecule type" value="Genomic_DNA"/>
</dbReference>
<evidence type="ECO:0000256" key="15">
    <source>
        <dbReference type="RuleBase" id="RU004430"/>
    </source>
</evidence>
<evidence type="ECO:0000313" key="44">
    <source>
        <dbReference type="EMBL" id="AAX34986.1"/>
    </source>
</evidence>
<protein>
    <recommendedName>
        <fullName evidence="4 15">NADH-ubiquinone oxidoreductase chain 6</fullName>
        <ecNumber evidence="3 15">7.1.1.2</ecNumber>
    </recommendedName>
</protein>
<dbReference type="EMBL" id="AY791114">
    <property type="protein sequence ID" value="AAX35182.1"/>
    <property type="molecule type" value="Genomic_DNA"/>
</dbReference>
<evidence type="ECO:0000256" key="6">
    <source>
        <dbReference type="ARBA" id="ARBA00022660"/>
    </source>
</evidence>
<dbReference type="EMBL" id="AY791078">
    <property type="protein sequence ID" value="AAX35038.1"/>
    <property type="molecule type" value="Genomic_DNA"/>
</dbReference>
<evidence type="ECO:0000313" key="68">
    <source>
        <dbReference type="EMBL" id="AAX35082.1"/>
    </source>
</evidence>
<evidence type="ECO:0000313" key="38">
    <source>
        <dbReference type="EMBL" id="AAX34578.1"/>
    </source>
</evidence>
<dbReference type="EMBL" id="AY791084">
    <property type="protein sequence ID" value="AAX35062.1"/>
    <property type="molecule type" value="Genomic_DNA"/>
</dbReference>
<dbReference type="EC" id="7.1.1.2" evidence="3 15"/>
<dbReference type="EMBL" id="AY791097">
    <property type="protein sequence ID" value="AAX35114.1"/>
    <property type="molecule type" value="Genomic_DNA"/>
</dbReference>
<evidence type="ECO:0000313" key="60">
    <source>
        <dbReference type="EMBL" id="AAX35050.1"/>
    </source>
</evidence>
<dbReference type="EMBL" id="AY791121">
    <property type="protein sequence ID" value="AAX35210.1"/>
    <property type="molecule type" value="Genomic_DNA"/>
</dbReference>
<dbReference type="InterPro" id="IPR042106">
    <property type="entry name" value="Nuo/plastoQ_OxRdtase_6_NuoJ"/>
</dbReference>
<feature type="transmembrane region" description="Helical" evidence="15">
    <location>
        <begin position="94"/>
        <end position="115"/>
    </location>
</feature>
<dbReference type="EMBL" id="AY791063">
    <property type="protein sequence ID" value="AAX34978.1"/>
    <property type="molecule type" value="Genomic_DNA"/>
</dbReference>
<evidence type="ECO:0000313" key="55">
    <source>
        <dbReference type="EMBL" id="AAX35030.1"/>
    </source>
</evidence>
<dbReference type="EMBL" id="AY790956">
    <property type="protein sequence ID" value="AAX34550.1"/>
    <property type="molecule type" value="Genomic_DNA"/>
</dbReference>
<evidence type="ECO:0000313" key="51">
    <source>
        <dbReference type="EMBL" id="AAX35014.1"/>
    </source>
</evidence>
<dbReference type="EMBL" id="AY791088">
    <property type="protein sequence ID" value="AAX35078.1"/>
    <property type="molecule type" value="Genomic_DNA"/>
</dbReference>
<evidence type="ECO:0000313" key="103">
    <source>
        <dbReference type="EMBL" id="AAX35222.1"/>
    </source>
</evidence>
<evidence type="ECO:0000256" key="8">
    <source>
        <dbReference type="ARBA" id="ARBA00022967"/>
    </source>
</evidence>
<evidence type="ECO:0000313" key="52">
    <source>
        <dbReference type="EMBL" id="AAX35018.1"/>
    </source>
</evidence>
<dbReference type="EMBL" id="AY791125">
    <property type="protein sequence ID" value="AAX35226.1"/>
    <property type="molecule type" value="Genomic_DNA"/>
</dbReference>
<evidence type="ECO:0000313" key="78">
    <source>
        <dbReference type="EMBL" id="AAX35122.1"/>
    </source>
</evidence>
<evidence type="ECO:0000313" key="79">
    <source>
        <dbReference type="EMBL" id="AAX35126.1"/>
    </source>
</evidence>
<dbReference type="EMBL" id="AY791106">
    <property type="protein sequence ID" value="AAX35150.1"/>
    <property type="molecule type" value="Genomic_DNA"/>
</dbReference>
<dbReference type="EMBL" id="AY791092">
    <property type="protein sequence ID" value="AAX35094.1"/>
    <property type="molecule type" value="Genomic_DNA"/>
</dbReference>
<evidence type="ECO:0000313" key="24">
    <source>
        <dbReference type="EMBL" id="AAX34522.1"/>
    </source>
</evidence>
<dbReference type="EMBL" id="AY791130">
    <property type="protein sequence ID" value="AAX35246.1"/>
    <property type="molecule type" value="Genomic_DNA"/>
</dbReference>
<evidence type="ECO:0000313" key="73">
    <source>
        <dbReference type="EMBL" id="AAX35102.1"/>
    </source>
</evidence>
<evidence type="ECO:0000313" key="104">
    <source>
        <dbReference type="EMBL" id="AAX35226.1"/>
    </source>
</evidence>
<dbReference type="EMBL" id="AY791105">
    <property type="protein sequence ID" value="AAX35146.1"/>
    <property type="molecule type" value="Genomic_DNA"/>
</dbReference>
<evidence type="ECO:0000313" key="28">
    <source>
        <dbReference type="EMBL" id="AAX34538.1"/>
    </source>
</evidence>
<dbReference type="EMBL" id="AY791111">
    <property type="protein sequence ID" value="AAX35170.1"/>
    <property type="molecule type" value="Genomic_DNA"/>
</dbReference>
<evidence type="ECO:0000313" key="63">
    <source>
        <dbReference type="EMBL" id="AAX35062.1"/>
    </source>
</evidence>
<evidence type="ECO:0000313" key="27">
    <source>
        <dbReference type="EMBL" id="AAX34534.1"/>
    </source>
</evidence>
<dbReference type="EMBL" id="AY791086">
    <property type="protein sequence ID" value="AAX35070.1"/>
    <property type="molecule type" value="Genomic_DNA"/>
</dbReference>
<dbReference type="EMBL" id="AY791119">
    <property type="protein sequence ID" value="AAX35202.1"/>
    <property type="molecule type" value="Genomic_DNA"/>
</dbReference>
<dbReference type="EMBL" id="AY791085">
    <property type="protein sequence ID" value="AAX35066.1"/>
    <property type="molecule type" value="Genomic_DNA"/>
</dbReference>
<dbReference type="EMBL" id="AY790959">
    <property type="protein sequence ID" value="AAX34562.1"/>
    <property type="molecule type" value="Genomic_DNA"/>
</dbReference>
<evidence type="ECO:0000313" key="69">
    <source>
        <dbReference type="EMBL" id="AAX35086.1"/>
    </source>
</evidence>
<keyword evidence="13 15" id="KW-0472">Membrane</keyword>
<evidence type="ECO:0000313" key="97">
    <source>
        <dbReference type="EMBL" id="AAX35198.1"/>
    </source>
</evidence>
<dbReference type="EMBL" id="AY791096">
    <property type="protein sequence ID" value="AAX35110.1"/>
    <property type="molecule type" value="Genomic_DNA"/>
</dbReference>
<dbReference type="EMBL" id="AY791072">
    <property type="protein sequence ID" value="AAX35014.1"/>
    <property type="molecule type" value="Genomic_DNA"/>
</dbReference>
<evidence type="ECO:0000313" key="67">
    <source>
        <dbReference type="EMBL" id="AAX35078.1"/>
    </source>
</evidence>
<dbReference type="EMBL" id="AY790947">
    <property type="protein sequence ID" value="AAX34514.1"/>
    <property type="molecule type" value="Genomic_DNA"/>
</dbReference>
<dbReference type="EMBL" id="AY791062">
    <property type="protein sequence ID" value="AAX34974.1"/>
    <property type="molecule type" value="Genomic_DNA"/>
</dbReference>
<evidence type="ECO:0000313" key="96">
    <source>
        <dbReference type="EMBL" id="AAX35194.1"/>
    </source>
</evidence>
<dbReference type="EMBL" id="AY790963">
    <property type="protein sequence ID" value="AAX34578.1"/>
    <property type="molecule type" value="Genomic_DNA"/>
</dbReference>
<dbReference type="EMBL" id="AY791066">
    <property type="protein sequence ID" value="AAX34990.1"/>
    <property type="molecule type" value="Genomic_DNA"/>
</dbReference>
<dbReference type="EMBL" id="AY791098">
    <property type="protein sequence ID" value="AAX35118.1"/>
    <property type="molecule type" value="Genomic_DNA"/>
</dbReference>
<geneLocation type="mitochondrion" evidence="16"/>
<dbReference type="EMBL" id="AY790962">
    <property type="protein sequence ID" value="AAX34574.1"/>
    <property type="molecule type" value="Genomic_DNA"/>
</dbReference>
<dbReference type="EMBL" id="AY790948">
    <property type="protein sequence ID" value="AAX34518.1"/>
    <property type="molecule type" value="Genomic_DNA"/>
</dbReference>
<evidence type="ECO:0000256" key="3">
    <source>
        <dbReference type="ARBA" id="ARBA00012944"/>
    </source>
</evidence>
<evidence type="ECO:0000313" key="25">
    <source>
        <dbReference type="EMBL" id="AAX34526.1"/>
    </source>
</evidence>
<dbReference type="EMBL" id="AY791075">
    <property type="protein sequence ID" value="AAX35026.1"/>
    <property type="molecule type" value="Genomic_DNA"/>
</dbReference>
<dbReference type="EMBL" id="AY790965">
    <property type="protein sequence ID" value="AAX34586.1"/>
    <property type="molecule type" value="Genomic_DNA"/>
</dbReference>
<evidence type="ECO:0000256" key="14">
    <source>
        <dbReference type="ARBA" id="ARBA00049551"/>
    </source>
</evidence>
<evidence type="ECO:0000256" key="7">
    <source>
        <dbReference type="ARBA" id="ARBA00022692"/>
    </source>
</evidence>
<dbReference type="EMBL" id="AY790952">
    <property type="protein sequence ID" value="AAX34534.1"/>
    <property type="molecule type" value="Genomic_DNA"/>
</dbReference>
<dbReference type="EMBL" id="AY791091">
    <property type="protein sequence ID" value="AAX35090.1"/>
    <property type="molecule type" value="Genomic_DNA"/>
</dbReference>
<evidence type="ECO:0000256" key="4">
    <source>
        <dbReference type="ARBA" id="ARBA00021095"/>
    </source>
</evidence>
<evidence type="ECO:0000313" key="50">
    <source>
        <dbReference type="EMBL" id="AAX35010.1"/>
    </source>
</evidence>
<evidence type="ECO:0000313" key="64">
    <source>
        <dbReference type="EMBL" id="AAX35066.1"/>
    </source>
</evidence>
<dbReference type="EMBL" id="AY790943">
    <property type="protein sequence ID" value="AAX34498.1"/>
    <property type="molecule type" value="Genomic_DNA"/>
</dbReference>
<dbReference type="GO" id="GO:0031966">
    <property type="term" value="C:mitochondrial membrane"/>
    <property type="evidence" value="ECO:0007669"/>
    <property type="project" value="UniProtKB-SubCell"/>
</dbReference>
<dbReference type="EMBL" id="AY791124">
    <property type="protein sequence ID" value="AAX35222.1"/>
    <property type="molecule type" value="Genomic_DNA"/>
</dbReference>
<dbReference type="EMBL" id="AY791070">
    <property type="protein sequence ID" value="AAX35006.1"/>
    <property type="molecule type" value="Genomic_DNA"/>
</dbReference>
<dbReference type="EMBL" id="AY791068">
    <property type="protein sequence ID" value="AAX34998.1"/>
    <property type="molecule type" value="Genomic_DNA"/>
</dbReference>
<evidence type="ECO:0000313" key="34">
    <source>
        <dbReference type="EMBL" id="AAX34562.1"/>
    </source>
</evidence>
<keyword evidence="5 15" id="KW-0813">Transport</keyword>
<evidence type="ECO:0000313" key="49">
    <source>
        <dbReference type="EMBL" id="AAX35006.1"/>
    </source>
</evidence>
<dbReference type="EMBL" id="AY791123">
    <property type="protein sequence ID" value="AAX35218.1"/>
    <property type="molecule type" value="Genomic_DNA"/>
</dbReference>
<dbReference type="EMBL" id="AY791100">
    <property type="protein sequence ID" value="AAX35126.1"/>
    <property type="molecule type" value="Genomic_DNA"/>
</dbReference>
<evidence type="ECO:0000313" key="110">
    <source>
        <dbReference type="EMBL" id="AAX35254.1"/>
    </source>
</evidence>
<evidence type="ECO:0000313" key="16">
    <source>
        <dbReference type="EMBL" id="AAX34490.1"/>
    </source>
</evidence>
<dbReference type="PANTHER" id="PTHR11435:SF1">
    <property type="entry name" value="NADH-UBIQUINONE OXIDOREDUCTASE CHAIN 6"/>
    <property type="match status" value="1"/>
</dbReference>
<evidence type="ECO:0000313" key="77">
    <source>
        <dbReference type="EMBL" id="AAX35118.1"/>
    </source>
</evidence>
<evidence type="ECO:0000313" key="92">
    <source>
        <dbReference type="EMBL" id="AAX35178.1"/>
    </source>
</evidence>
<accession>A8YQV3</accession>
<evidence type="ECO:0000313" key="98">
    <source>
        <dbReference type="EMBL" id="AAX35202.1"/>
    </source>
</evidence>
<keyword evidence="9 15" id="KW-0249">Electron transport</keyword>
<dbReference type="EMBL" id="AY791076">
    <property type="protein sequence ID" value="AAX35030.1"/>
    <property type="molecule type" value="Genomic_DNA"/>
</dbReference>
<dbReference type="EMBL" id="AY790961">
    <property type="protein sequence ID" value="AAX34570.1"/>
    <property type="molecule type" value="Genomic_DNA"/>
</dbReference>
<evidence type="ECO:0000313" key="66">
    <source>
        <dbReference type="EMBL" id="AAX35074.1"/>
    </source>
</evidence>
<dbReference type="EMBL" id="AY791067">
    <property type="protein sequence ID" value="AAX34994.1"/>
    <property type="molecule type" value="Genomic_DNA"/>
</dbReference>
<evidence type="ECO:0000313" key="91">
    <source>
        <dbReference type="EMBL" id="AAX35174.1"/>
    </source>
</evidence>
<evidence type="ECO:0000313" key="43">
    <source>
        <dbReference type="EMBL" id="AAX34982.1"/>
    </source>
</evidence>
<evidence type="ECO:0000313" key="86">
    <source>
        <dbReference type="EMBL" id="AAX35154.1"/>
    </source>
</evidence>
<evidence type="ECO:0000313" key="23">
    <source>
        <dbReference type="EMBL" id="AAX34518.1"/>
    </source>
</evidence>
<evidence type="ECO:0000313" key="18">
    <source>
        <dbReference type="EMBL" id="AAX34498.1"/>
    </source>
</evidence>
<dbReference type="EMBL" id="AY791079">
    <property type="protein sequence ID" value="AAX35042.1"/>
    <property type="molecule type" value="Genomic_DNA"/>
</dbReference>
<dbReference type="EMBL" id="AY790946">
    <property type="protein sequence ID" value="AAX34510.1"/>
    <property type="molecule type" value="Genomic_DNA"/>
</dbReference>
<dbReference type="EMBL" id="AY791109">
    <property type="protein sequence ID" value="AAX35162.1"/>
    <property type="molecule type" value="Genomic_DNA"/>
</dbReference>
<keyword evidence="8 15" id="KW-1278">Translocase</keyword>
<dbReference type="EMBL" id="AY791077">
    <property type="protein sequence ID" value="AAX35034.1"/>
    <property type="molecule type" value="Genomic_DNA"/>
</dbReference>
<dbReference type="EMBL" id="AY791099">
    <property type="protein sequence ID" value="AAX35122.1"/>
    <property type="molecule type" value="Genomic_DNA"/>
</dbReference>
<dbReference type="EMBL" id="AY790941">
    <property type="protein sequence ID" value="AAX34490.1"/>
    <property type="molecule type" value="Genomic_DNA"/>
</dbReference>
<evidence type="ECO:0000313" key="90">
    <source>
        <dbReference type="EMBL" id="AAX35170.1"/>
    </source>
</evidence>
<dbReference type="EMBL" id="AY791073">
    <property type="protein sequence ID" value="AAX35018.1"/>
    <property type="molecule type" value="Genomic_DNA"/>
</dbReference>
<dbReference type="EMBL" id="AY791110">
    <property type="protein sequence ID" value="AAX35166.1"/>
    <property type="molecule type" value="Genomic_DNA"/>
</dbReference>
<dbReference type="EMBL" id="AY790951">
    <property type="protein sequence ID" value="AAX34530.1"/>
    <property type="molecule type" value="Genomic_DNA"/>
</dbReference>
<evidence type="ECO:0000313" key="48">
    <source>
        <dbReference type="EMBL" id="AAX35002.1"/>
    </source>
</evidence>
<proteinExistence type="inferred from homology"/>
<dbReference type="EMBL" id="AY790944">
    <property type="protein sequence ID" value="AAX34502.1"/>
    <property type="molecule type" value="Genomic_DNA"/>
</dbReference>
<keyword evidence="15" id="KW-0830">Ubiquinone</keyword>
<evidence type="ECO:0000313" key="74">
    <source>
        <dbReference type="EMBL" id="AAX35106.1"/>
    </source>
</evidence>
<evidence type="ECO:0000313" key="105">
    <source>
        <dbReference type="EMBL" id="AAX35230.1"/>
    </source>
</evidence>
<evidence type="ECO:0000313" key="30">
    <source>
        <dbReference type="EMBL" id="AAX34546.1"/>
    </source>
</evidence>
<dbReference type="EMBL" id="AY791116">
    <property type="protein sequence ID" value="AAX35190.1"/>
    <property type="molecule type" value="Genomic_DNA"/>
</dbReference>
<evidence type="ECO:0000313" key="101">
    <source>
        <dbReference type="EMBL" id="AAX35214.1"/>
    </source>
</evidence>
<evidence type="ECO:0000256" key="1">
    <source>
        <dbReference type="ARBA" id="ARBA00004225"/>
    </source>
</evidence>
<evidence type="ECO:0000313" key="54">
    <source>
        <dbReference type="EMBL" id="AAX35026.1"/>
    </source>
</evidence>
<dbReference type="InterPro" id="IPR001457">
    <property type="entry name" value="NADH_UbQ/plastoQ_OxRdtase_su6"/>
</dbReference>
<dbReference type="EMBL" id="AY791081">
    <property type="protein sequence ID" value="AAX35050.1"/>
    <property type="molecule type" value="Genomic_DNA"/>
</dbReference>
<evidence type="ECO:0000313" key="108">
    <source>
        <dbReference type="EMBL" id="AAX35246.1"/>
    </source>
</evidence>
<comment type="function">
    <text evidence="15">Core subunit of the mitochondrial membrane respiratory chain NADH dehydrogenase (Complex I) which catalyzes electron transfer from NADH through the respiratory chain, using ubiquinone as an electron acceptor. Essential for the catalytic activity and assembly of complex I.</text>
</comment>
<evidence type="ECO:0000313" key="57">
    <source>
        <dbReference type="EMBL" id="AAX35038.1"/>
    </source>
</evidence>
<dbReference type="EMBL" id="AY791095">
    <property type="protein sequence ID" value="AAX35106.1"/>
    <property type="molecule type" value="Genomic_DNA"/>
</dbReference>
<dbReference type="EMBL" id="AY791108">
    <property type="protein sequence ID" value="AAX35158.1"/>
    <property type="molecule type" value="Genomic_DNA"/>
</dbReference>
<evidence type="ECO:0000313" key="83">
    <source>
        <dbReference type="EMBL" id="AAX35142.1"/>
    </source>
</evidence>
<dbReference type="EMBL" id="AY791122">
    <property type="protein sequence ID" value="AAX35214.1"/>
    <property type="molecule type" value="Genomic_DNA"/>
</dbReference>
<dbReference type="EMBL" id="AY791087">
    <property type="protein sequence ID" value="AAX35074.1"/>
    <property type="molecule type" value="Genomic_DNA"/>
</dbReference>
<dbReference type="EMBL" id="AY791090">
    <property type="protein sequence ID" value="AAX35086.1"/>
    <property type="molecule type" value="Genomic_DNA"/>
</dbReference>
<evidence type="ECO:0000313" key="59">
    <source>
        <dbReference type="EMBL" id="AAX35046.1"/>
    </source>
</evidence>
<dbReference type="EMBL" id="AY791129">
    <property type="protein sequence ID" value="AAX35242.1"/>
    <property type="molecule type" value="Genomic_DNA"/>
</dbReference>
<dbReference type="EMBL" id="AY791131">
    <property type="protein sequence ID" value="AAX35250.1"/>
    <property type="molecule type" value="Genomic_DNA"/>
</dbReference>
<dbReference type="EMBL" id="AY791089">
    <property type="protein sequence ID" value="AAX35082.1"/>
    <property type="molecule type" value="Genomic_DNA"/>
</dbReference>
<dbReference type="EMBL" id="AY790954">
    <property type="protein sequence ID" value="AAX34542.1"/>
    <property type="molecule type" value="Genomic_DNA"/>
</dbReference>
<dbReference type="EMBL" id="AY790958">
    <property type="protein sequence ID" value="AAX34558.1"/>
    <property type="molecule type" value="Genomic_DNA"/>
</dbReference>
<dbReference type="EMBL" id="AY791120">
    <property type="protein sequence ID" value="AAX35206.1"/>
    <property type="molecule type" value="Genomic_DNA"/>
</dbReference>
<reference evidence="16" key="1">
    <citation type="submission" date="2004-10" db="EMBL/GenBank/DDBJ databases">
        <title>Genetic variation of captive Asian elephant collections in North America based on mitochondrial DNA and microsatellite loci.</title>
        <authorList>
            <person name="Lei R."/>
            <person name="Breneman R.A."/>
            <person name="Malm A.B."/>
            <person name="Louis E.E.Jr."/>
        </authorList>
    </citation>
    <scope>NUCLEOTIDE SEQUENCE</scope>
    <source>
        <strain evidence="109">103as</strain>
        <strain evidence="110">104as</strain>
        <strain evidence="95">105as</strain>
        <strain evidence="98">107as</strain>
        <strain evidence="82">114as</strain>
        <strain evidence="42">115as</strain>
        <strain evidence="73">121as</strain>
        <strain evidence="74">122as</strain>
        <strain evidence="57">125as</strain>
        <strain evidence="18">126as</strain>
        <strain evidence="19">127as</strain>
        <strain evidence="106">129as</strain>
        <strain evidence="97">133as</strain>
        <strain evidence="75">136as</strain>
        <strain evidence="99">139as</strain>
        <strain evidence="107">148as</strain>
        <strain evidence="58">149as</strain>
        <strain evidence="76">151as</strain>
        <strain evidence="79">166as</strain>
        <strain evidence="43">167as</strain>
        <strain evidence="84">176as</strain>
        <strain evidence="96">179as</strain>
        <strain evidence="103">182as</strain>
        <strain evidence="81">184as</strain>
        <strain evidence="59">186as</strain>
        <strain evidence="60">188as</strain>
        <strain evidence="88">192as</strain>
        <strain evidence="20">198as</strain>
        <strain evidence="21">199as</strain>
        <strain evidence="87">220as</strain>
        <strain evidence="100">235as</strain>
        <strain evidence="85">237as</strain>
        <strain evidence="108">246as</strain>
        <strain evidence="16">24as</strain>
        <strain evidence="22">254as</strain>
        <strain evidence="23">268as</strain>
        <strain evidence="68">269as</strain>
        <strain evidence="93">26as</strain>
        <strain evidence="24">276as</strain>
        <strain evidence="25">277as</strain>
        <strain evidence="80">279as</strain>
        <strain evidence="44">282as</strain>
        <strain evidence="26">283as</strain>
        <strain evidence="27">285as</strain>
        <strain evidence="104">28as</strain>
        <strain evidence="90">294as</strain>
        <strain evidence="101">295as</strain>
        <strain evidence="45">299as</strain>
        <strain evidence="53">29as</strain>
        <strain evidence="46">309as</strain>
        <strain evidence="28">311as</strain>
        <strain evidence="47">315as</strain>
        <strain evidence="69">317as</strain>
        <strain evidence="48">318as</strain>
        <strain evidence="61">319as</strain>
        <strain evidence="54">31as</strain>
        <strain evidence="83">322as</strain>
        <strain evidence="55">32as</strain>
        <strain evidence="49">335as</strain>
        <strain evidence="102">338as</strain>
        <strain evidence="65">33as</strain>
        <strain evidence="29">342as</strain>
        <strain evidence="30">343as</strain>
        <strain evidence="66">34as</strain>
        <strain evidence="62">353as</strain>
        <strain evidence="105">365as</strain>
        <strain evidence="31">382as</strain>
        <strain evidence="63">389as</strain>
        <strain evidence="32">410as</strain>
        <strain evidence="33">412as</strain>
        <strain evidence="50">415as</strain>
        <strain evidence="91">416as</strain>
        <strain evidence="70">417as</strain>
        <strain evidence="34">419as</strain>
        <strain evidence="35">420as</strain>
        <strain evidence="36">421as</strain>
        <strain evidence="67">48as</strain>
        <strain evidence="64">505as</strain>
        <strain evidence="51">507as</strain>
        <strain evidence="52">511as</strain>
        <strain evidence="37">515as</strain>
        <strain evidence="86">523as</strain>
        <strain evidence="94">78as</strain>
        <strain evidence="41">81as</strain>
        <strain evidence="17">98as</strain>
        <strain evidence="56">99as</strain>
        <strain evidence="39">Cb10</strain>
        <strain evidence="72">Cb13</strain>
        <strain evidence="89">Cb16</strain>
        <strain evidence="38">Cb5as</strain>
        <strain evidence="77">Cb6as</strain>
        <strain evidence="71">Cb7as</strain>
        <strain evidence="78">Cb8as</strain>
        <strain evidence="92">Cef02</strain>
        <strain evidence="40">Z2as</strain>
    </source>
</reference>
<evidence type="ECO:0000313" key="102">
    <source>
        <dbReference type="EMBL" id="AAX35218.1"/>
    </source>
</evidence>
<evidence type="ECO:0000313" key="56">
    <source>
        <dbReference type="EMBL" id="AAX35034.1"/>
    </source>
</evidence>
<evidence type="ECO:0000256" key="2">
    <source>
        <dbReference type="ARBA" id="ARBA00005698"/>
    </source>
</evidence>
<feature type="transmembrane region" description="Helical" evidence="15">
    <location>
        <begin position="151"/>
        <end position="175"/>
    </location>
</feature>
<evidence type="ECO:0000313" key="20">
    <source>
        <dbReference type="EMBL" id="AAX34506.1"/>
    </source>
</evidence>
<evidence type="ECO:0000313" key="80">
    <source>
        <dbReference type="EMBL" id="AAX35130.1"/>
    </source>
</evidence>
<dbReference type="EMBL" id="AY791118">
    <property type="protein sequence ID" value="AAX35198.1"/>
    <property type="molecule type" value="Genomic_DNA"/>
</dbReference>
<evidence type="ECO:0000313" key="36">
    <source>
        <dbReference type="EMBL" id="AAX34570.1"/>
    </source>
</evidence>
<evidence type="ECO:0000313" key="45">
    <source>
        <dbReference type="EMBL" id="AAX34990.1"/>
    </source>
</evidence>
<dbReference type="EMBL" id="AY790957">
    <property type="protein sequence ID" value="AAX34554.1"/>
    <property type="molecule type" value="Genomic_DNA"/>
</dbReference>
<keyword evidence="6 15" id="KW-0679">Respiratory chain</keyword>
<evidence type="ECO:0000313" key="87">
    <source>
        <dbReference type="EMBL" id="AAX35158.1"/>
    </source>
</evidence>
<evidence type="ECO:0000256" key="10">
    <source>
        <dbReference type="ARBA" id="ARBA00022989"/>
    </source>
</evidence>
<dbReference type="EMBL" id="AY790960">
    <property type="protein sequence ID" value="AAX34566.1"/>
    <property type="molecule type" value="Genomic_DNA"/>
</dbReference>
<dbReference type="EMBL" id="AY791083">
    <property type="protein sequence ID" value="AAX35058.1"/>
    <property type="molecule type" value="Genomic_DNA"/>
</dbReference>
<evidence type="ECO:0000313" key="33">
    <source>
        <dbReference type="EMBL" id="AAX34558.1"/>
    </source>
</evidence>
<evidence type="ECO:0000313" key="29">
    <source>
        <dbReference type="EMBL" id="AAX34542.1"/>
    </source>
</evidence>
<dbReference type="AlphaFoldDB" id="A8YQV3"/>
<dbReference type="EMBL" id="AY790950">
    <property type="protein sequence ID" value="AAX34526.1"/>
    <property type="molecule type" value="Genomic_DNA"/>
</dbReference>
<dbReference type="EMBL" id="AY791113">
    <property type="protein sequence ID" value="AAX35178.1"/>
    <property type="molecule type" value="Genomic_DNA"/>
</dbReference>
<evidence type="ECO:0000313" key="82">
    <source>
        <dbReference type="EMBL" id="AAX35138.1"/>
    </source>
</evidence>
<evidence type="ECO:0000313" key="26">
    <source>
        <dbReference type="EMBL" id="AAX34530.1"/>
    </source>
</evidence>
<sequence>MVGVHVEVMMYIVFIMSVLYVVGFIGFSSKPSPVYGGMSLVVSGGLGCGIIMSSGGSFLGLVVFLVYLGGMMVVFGYTIAMATEEYPETWGSNVVVLSAFLVGLLMEVFMVVWLFSGEHELVGFYFGGLESFVTLGEGGFEYVREDYSGGASLYSCGFWFLAMAGWMLFVSIFIATEITRKRY</sequence>
<keyword evidence="7 15" id="KW-0812">Transmembrane</keyword>
<dbReference type="Gene3D" id="1.20.120.1200">
    <property type="entry name" value="NADH-ubiquinone/plastoquinone oxidoreductase chain 6, subunit NuoJ"/>
    <property type="match status" value="1"/>
</dbReference>
<evidence type="ECO:0000313" key="17">
    <source>
        <dbReference type="EMBL" id="AAX34494.1"/>
    </source>
</evidence>
<dbReference type="EMBL" id="AY791102">
    <property type="protein sequence ID" value="AAX35134.1"/>
    <property type="molecule type" value="Genomic_DNA"/>
</dbReference>
<evidence type="ECO:0000256" key="9">
    <source>
        <dbReference type="ARBA" id="ARBA00022982"/>
    </source>
</evidence>
<evidence type="ECO:0000313" key="31">
    <source>
        <dbReference type="EMBL" id="AAX34550.1"/>
    </source>
</evidence>
<evidence type="ECO:0000313" key="19">
    <source>
        <dbReference type="EMBL" id="AAX34502.1"/>
    </source>
</evidence>
<evidence type="ECO:0000313" key="47">
    <source>
        <dbReference type="EMBL" id="AAX34998.1"/>
    </source>
</evidence>
<feature type="transmembrane region" description="Helical" evidence="15">
    <location>
        <begin position="34"/>
        <end position="52"/>
    </location>
</feature>
<evidence type="ECO:0000313" key="81">
    <source>
        <dbReference type="EMBL" id="AAX35134.1"/>
    </source>
</evidence>
<evidence type="ECO:0000313" key="37">
    <source>
        <dbReference type="EMBL" id="AAX34574.1"/>
    </source>
</evidence>
<evidence type="ECO:0000313" key="71">
    <source>
        <dbReference type="EMBL" id="AAX35094.1"/>
    </source>
</evidence>
<evidence type="ECO:0000256" key="11">
    <source>
        <dbReference type="ARBA" id="ARBA00023027"/>
    </source>
</evidence>
<dbReference type="EMBL" id="AY791064">
    <property type="protein sequence ID" value="AAX34982.1"/>
    <property type="molecule type" value="Genomic_DNA"/>
</dbReference>
<evidence type="ECO:0000256" key="12">
    <source>
        <dbReference type="ARBA" id="ARBA00023128"/>
    </source>
</evidence>
<evidence type="ECO:0000313" key="32">
    <source>
        <dbReference type="EMBL" id="AAX34554.1"/>
    </source>
</evidence>
<comment type="catalytic activity">
    <reaction evidence="14 15">
        <text>a ubiquinone + NADH + 5 H(+)(in) = a ubiquinol + NAD(+) + 4 H(+)(out)</text>
        <dbReference type="Rhea" id="RHEA:29091"/>
        <dbReference type="Rhea" id="RHEA-COMP:9565"/>
        <dbReference type="Rhea" id="RHEA-COMP:9566"/>
        <dbReference type="ChEBI" id="CHEBI:15378"/>
        <dbReference type="ChEBI" id="CHEBI:16389"/>
        <dbReference type="ChEBI" id="CHEBI:17976"/>
        <dbReference type="ChEBI" id="CHEBI:57540"/>
        <dbReference type="ChEBI" id="CHEBI:57945"/>
        <dbReference type="EC" id="7.1.1.2"/>
    </reaction>
</comment>
<dbReference type="EMBL" id="AY790949">
    <property type="protein sequence ID" value="AAX34522.1"/>
    <property type="molecule type" value="Genomic_DNA"/>
</dbReference>
<evidence type="ECO:0000313" key="58">
    <source>
        <dbReference type="EMBL" id="AAX35042.1"/>
    </source>
</evidence>
<evidence type="ECO:0000256" key="5">
    <source>
        <dbReference type="ARBA" id="ARBA00022448"/>
    </source>
</evidence>
<dbReference type="EMBL" id="AY790942">
    <property type="protein sequence ID" value="AAX34494.1"/>
    <property type="molecule type" value="Genomic_DNA"/>
</dbReference>
<dbReference type="EMBL" id="AY791115">
    <property type="protein sequence ID" value="AAX35186.1"/>
    <property type="molecule type" value="Genomic_DNA"/>
</dbReference>
<evidence type="ECO:0000313" key="106">
    <source>
        <dbReference type="EMBL" id="AAX35234.1"/>
    </source>
</evidence>
<keyword evidence="11 15" id="KW-0520">NAD</keyword>
<dbReference type="EMBL" id="AY791093">
    <property type="protein sequence ID" value="AAX35098.1"/>
    <property type="molecule type" value="Genomic_DNA"/>
</dbReference>
<dbReference type="Pfam" id="PF00499">
    <property type="entry name" value="Oxidored_q3"/>
    <property type="match status" value="1"/>
</dbReference>
<evidence type="ECO:0000313" key="109">
    <source>
        <dbReference type="EMBL" id="AAX35250.1"/>
    </source>
</evidence>
<evidence type="ECO:0000313" key="42">
    <source>
        <dbReference type="EMBL" id="AAX34978.1"/>
    </source>
</evidence>
<evidence type="ECO:0000313" key="88">
    <source>
        <dbReference type="EMBL" id="AAX35162.1"/>
    </source>
</evidence>
<evidence type="ECO:0000313" key="107">
    <source>
        <dbReference type="EMBL" id="AAX35242.1"/>
    </source>
</evidence>
<dbReference type="PANTHER" id="PTHR11435">
    <property type="entry name" value="NADH UBIQUINONE OXIDOREDUCTASE SUBUNIT ND6"/>
    <property type="match status" value="1"/>
</dbReference>
<evidence type="ECO:0000313" key="65">
    <source>
        <dbReference type="EMBL" id="AAX35070.1"/>
    </source>
</evidence>
<evidence type="ECO:0000313" key="46">
    <source>
        <dbReference type="EMBL" id="AAX34994.1"/>
    </source>
</evidence>
<dbReference type="EMBL" id="AY791080">
    <property type="protein sequence ID" value="AAX35046.1"/>
    <property type="molecule type" value="Genomic_DNA"/>
</dbReference>
<evidence type="ECO:0000313" key="76">
    <source>
        <dbReference type="EMBL" id="AAX35114.1"/>
    </source>
</evidence>
<dbReference type="EMBL" id="AY791126">
    <property type="protein sequence ID" value="AAX35230.1"/>
    <property type="molecule type" value="Genomic_DNA"/>
</dbReference>
<evidence type="ECO:0000313" key="35">
    <source>
        <dbReference type="EMBL" id="AAX34566.1"/>
    </source>
</evidence>
<dbReference type="EMBL" id="AY791069">
    <property type="protein sequence ID" value="AAX35002.1"/>
    <property type="molecule type" value="Genomic_DNA"/>
</dbReference>
<keyword evidence="12 15" id="KW-0496">Mitochondrion</keyword>
<dbReference type="EMBL" id="AY791103">
    <property type="protein sequence ID" value="AAX35138.1"/>
    <property type="molecule type" value="Genomic_DNA"/>
</dbReference>
<evidence type="ECO:0000313" key="41">
    <source>
        <dbReference type="EMBL" id="AAX34974.1"/>
    </source>
</evidence>
<dbReference type="EMBL" id="AY791132">
    <property type="protein sequence ID" value="AAX35254.1"/>
    <property type="molecule type" value="Genomic_DNA"/>
</dbReference>
<comment type="subcellular location">
    <subcellularLocation>
        <location evidence="1 15">Mitochondrion membrane</location>
        <topology evidence="1 15">Multi-pass membrane protein</topology>
    </subcellularLocation>
</comment>
<evidence type="ECO:0000313" key="94">
    <source>
        <dbReference type="EMBL" id="AAX35186.1"/>
    </source>
</evidence>
<evidence type="ECO:0000313" key="22">
    <source>
        <dbReference type="EMBL" id="AAX34514.1"/>
    </source>
</evidence>
<feature type="transmembrane region" description="Helical" evidence="15">
    <location>
        <begin position="58"/>
        <end position="82"/>
    </location>
</feature>
<evidence type="ECO:0000313" key="84">
    <source>
        <dbReference type="EMBL" id="AAX35146.1"/>
    </source>
</evidence>
<name>A8YQV3_ELEMA</name>
<gene>
    <name evidence="16" type="primary">ND6</name>
</gene>
<dbReference type="EMBL" id="AY791104">
    <property type="protein sequence ID" value="AAX35142.1"/>
    <property type="molecule type" value="Genomic_DNA"/>
</dbReference>
<dbReference type="EMBL" id="AY791112">
    <property type="protein sequence ID" value="AAX35174.1"/>
    <property type="molecule type" value="Genomic_DNA"/>
</dbReference>
<dbReference type="EMBL" id="AY790945">
    <property type="protein sequence ID" value="AAX34506.1"/>
    <property type="molecule type" value="Genomic_DNA"/>
</dbReference>
<organism evidence="16">
    <name type="scientific">Elephas maximus</name>
    <name type="common">Indian elephant</name>
    <dbReference type="NCBI Taxonomy" id="9783"/>
    <lineage>
        <taxon>Eukaryota</taxon>
        <taxon>Metazoa</taxon>
        <taxon>Chordata</taxon>
        <taxon>Craniata</taxon>
        <taxon>Vertebrata</taxon>
        <taxon>Euteleostomi</taxon>
        <taxon>Mammalia</taxon>
        <taxon>Eutheria</taxon>
        <taxon>Afrotheria</taxon>
        <taxon>Proboscidea</taxon>
        <taxon>Elephantidae</taxon>
        <taxon>Elephas</taxon>
    </lineage>
</organism>
<evidence type="ECO:0000313" key="99">
    <source>
        <dbReference type="EMBL" id="AAX35206.1"/>
    </source>
</evidence>
<evidence type="ECO:0000256" key="13">
    <source>
        <dbReference type="ARBA" id="ARBA00023136"/>
    </source>
</evidence>
<evidence type="ECO:0000313" key="21">
    <source>
        <dbReference type="EMBL" id="AAX34510.1"/>
    </source>
</evidence>
<dbReference type="InterPro" id="IPR050269">
    <property type="entry name" value="ComplexI_Subunit6"/>
</dbReference>
<evidence type="ECO:0000313" key="53">
    <source>
        <dbReference type="EMBL" id="AAX35022.1"/>
    </source>
</evidence>
<dbReference type="EMBL" id="AY791065">
    <property type="protein sequence ID" value="AAX34986.1"/>
    <property type="molecule type" value="Genomic_DNA"/>
</dbReference>
<evidence type="ECO:0000313" key="62">
    <source>
        <dbReference type="EMBL" id="AAX35058.1"/>
    </source>
</evidence>
<dbReference type="EMBL" id="AY791117">
    <property type="protein sequence ID" value="AAX35194.1"/>
    <property type="molecule type" value="Genomic_DNA"/>
</dbReference>
<dbReference type="EMBL" id="AY791071">
    <property type="protein sequence ID" value="AAX35010.1"/>
    <property type="molecule type" value="Genomic_DNA"/>
</dbReference>
<evidence type="ECO:0000313" key="85">
    <source>
        <dbReference type="EMBL" id="AAX35150.1"/>
    </source>
</evidence>
<dbReference type="EMBL" id="AY790964">
    <property type="protein sequence ID" value="AAX34582.1"/>
    <property type="molecule type" value="Genomic_DNA"/>
</dbReference>
<evidence type="ECO:0000313" key="39">
    <source>
        <dbReference type="EMBL" id="AAX34582.1"/>
    </source>
</evidence>
<evidence type="ECO:0000313" key="75">
    <source>
        <dbReference type="EMBL" id="AAX35110.1"/>
    </source>
</evidence>
<evidence type="ECO:0000313" key="40">
    <source>
        <dbReference type="EMBL" id="AAX34586.1"/>
    </source>
</evidence>
<dbReference type="GO" id="GO:0008137">
    <property type="term" value="F:NADH dehydrogenase (ubiquinone) activity"/>
    <property type="evidence" value="ECO:0007669"/>
    <property type="project" value="UniProtKB-UniRule"/>
</dbReference>
<evidence type="ECO:0000313" key="72">
    <source>
        <dbReference type="EMBL" id="AAX35098.1"/>
    </source>
</evidence>